<dbReference type="Proteomes" id="UP000028488">
    <property type="component" value="Plasmid pPDG1"/>
</dbReference>
<geneLocation type="plasmid" evidence="1 2">
    <name>pPDG1</name>
</geneLocation>
<protein>
    <submittedName>
        <fullName evidence="1">Uncharacterized protein</fullName>
    </submittedName>
</protein>
<dbReference type="EMBL" id="CP008948">
    <property type="protein sequence ID" value="AII10536.1"/>
    <property type="molecule type" value="Genomic_DNA"/>
</dbReference>
<reference evidence="1 2" key="1">
    <citation type="submission" date="2014-07" db="EMBL/GenBank/DDBJ databases">
        <title>Genome Sequence of Rhodococcus opacus Strain R7, a Biodegrader of Mono- and Polycyclic Aromatic Hydrocarbons.</title>
        <authorList>
            <person name="Di Gennaro P."/>
            <person name="Zampolli J."/>
            <person name="Presti I."/>
            <person name="Cappelletti M."/>
            <person name="D'Ursi P."/>
            <person name="Orro A."/>
            <person name="Mezzelani A."/>
            <person name="Milanesi L."/>
        </authorList>
    </citation>
    <scope>NUCLEOTIDE SEQUENCE [LARGE SCALE GENOMIC DNA]</scope>
    <source>
        <strain evidence="1 2">R7</strain>
        <plasmid evidence="1">pPDG1</plasmid>
    </source>
</reference>
<evidence type="ECO:0000313" key="1">
    <source>
        <dbReference type="EMBL" id="AII10536.1"/>
    </source>
</evidence>
<gene>
    <name evidence="1" type="ORF">EP51_40470</name>
</gene>
<proteinExistence type="predicted"/>
<keyword evidence="1" id="KW-0614">Plasmid</keyword>
<dbReference type="InterPro" id="IPR043129">
    <property type="entry name" value="ATPase_NBD"/>
</dbReference>
<sequence>MDGGLSKNYFMMRLQAGISCRRLARSAKTSLSAVGAVHMAAVRRERDAARILPSEVEPMD</sequence>
<accession>A0A076EXL2</accession>
<dbReference type="AlphaFoldDB" id="A0A076EXL2"/>
<organism evidence="1 2">
    <name type="scientific">Rhodococcus opacus</name>
    <name type="common">Nocardia opaca</name>
    <dbReference type="NCBI Taxonomy" id="37919"/>
    <lineage>
        <taxon>Bacteria</taxon>
        <taxon>Bacillati</taxon>
        <taxon>Actinomycetota</taxon>
        <taxon>Actinomycetes</taxon>
        <taxon>Mycobacteriales</taxon>
        <taxon>Nocardiaceae</taxon>
        <taxon>Rhodococcus</taxon>
    </lineage>
</organism>
<dbReference type="SUPFAM" id="SSF53067">
    <property type="entry name" value="Actin-like ATPase domain"/>
    <property type="match status" value="1"/>
</dbReference>
<name>A0A076EXL2_RHOOP</name>
<dbReference type="Gene3D" id="3.30.420.40">
    <property type="match status" value="1"/>
</dbReference>
<evidence type="ECO:0000313" key="2">
    <source>
        <dbReference type="Proteomes" id="UP000028488"/>
    </source>
</evidence>